<dbReference type="RefSeq" id="WP_114641318.1">
    <property type="nucleotide sequence ID" value="NZ_JAACIO010000003.1"/>
</dbReference>
<dbReference type="PANTHER" id="PTHR11371:SF31">
    <property type="entry name" value="EXTRACELLULAR NUCLEASE"/>
    <property type="match status" value="1"/>
</dbReference>
<dbReference type="CDD" id="cd10283">
    <property type="entry name" value="MnuA_DNase1-like"/>
    <property type="match status" value="1"/>
</dbReference>
<evidence type="ECO:0000256" key="2">
    <source>
        <dbReference type="ARBA" id="ARBA00022722"/>
    </source>
</evidence>
<evidence type="ECO:0000256" key="1">
    <source>
        <dbReference type="ARBA" id="ARBA00007359"/>
    </source>
</evidence>
<dbReference type="InterPro" id="IPR016202">
    <property type="entry name" value="DNase_I"/>
</dbReference>
<dbReference type="InterPro" id="IPR005135">
    <property type="entry name" value="Endo/exonuclease/phosphatase"/>
</dbReference>
<reference evidence="5 6" key="1">
    <citation type="submission" date="2018-08" db="EMBL/GenBank/DDBJ databases">
        <title>Draft genome sequence of Psychrilyobacter sp. strain SD5 isolated from Black Sea water.</title>
        <authorList>
            <person name="Yadav S."/>
            <person name="Villanueva L."/>
            <person name="Damste J.S.S."/>
        </authorList>
    </citation>
    <scope>NUCLEOTIDE SEQUENCE [LARGE SCALE GENOMIC DNA]</scope>
    <source>
        <strain evidence="5 6">SD5</strain>
    </source>
</reference>
<comment type="caution">
    <text evidence="5">The sequence shown here is derived from an EMBL/GenBank/DDBJ whole genome shotgun (WGS) entry which is preliminary data.</text>
</comment>
<dbReference type="Proteomes" id="UP000263486">
    <property type="component" value="Unassembled WGS sequence"/>
</dbReference>
<evidence type="ECO:0000313" key="6">
    <source>
        <dbReference type="Proteomes" id="UP000263486"/>
    </source>
</evidence>
<dbReference type="Gene3D" id="3.60.10.10">
    <property type="entry name" value="Endonuclease/exonuclease/phosphatase"/>
    <property type="match status" value="1"/>
</dbReference>
<comment type="similarity">
    <text evidence="1">Belongs to the DNase I family.</text>
</comment>
<keyword evidence="3" id="KW-0378">Hydrolase</keyword>
<accession>A0ABX9KJT3</accession>
<dbReference type="SMART" id="SM00476">
    <property type="entry name" value="DNaseIc"/>
    <property type="match status" value="1"/>
</dbReference>
<dbReference type="EMBL" id="QUAJ01000003">
    <property type="protein sequence ID" value="REI42695.1"/>
    <property type="molecule type" value="Genomic_DNA"/>
</dbReference>
<dbReference type="PANTHER" id="PTHR11371">
    <property type="entry name" value="DEOXYRIBONUCLEASE"/>
    <property type="match status" value="1"/>
</dbReference>
<sequence length="286" mass="33245">MKKILKLIVIFMIVGIFAFGSTANIASFNTLHLGWKNDHSQEKIEGIAGIISLFDLAGIQEVMKKDAVKKLTNELKAQTGVEWRYHISPYAVGSRKYREYFAYIYRTDRVKLLKKGEFYPEEDRGKSFIREPYGAKFQIGEFEFTYILVHSIFGDKKTERQLEAMQMTDVYDWFKEEYDRENKKNIVIIGGDFNIPSYDHAFSGFLKHSDLIVDAIPPNQKTTIGKNGLVSSYDHIFYPYELMKGWYTGRSGVVDFTDNNHREIRKIISDHLPVFIEVNMAKDQEE</sequence>
<protein>
    <submittedName>
        <fullName evidence="5">LuxR family transcriptional regulator</fullName>
    </submittedName>
</protein>
<name>A0ABX9KJT3_9FUSO</name>
<keyword evidence="6" id="KW-1185">Reference proteome</keyword>
<proteinExistence type="inferred from homology"/>
<dbReference type="InterPro" id="IPR036691">
    <property type="entry name" value="Endo/exonu/phosph_ase_sf"/>
</dbReference>
<dbReference type="Pfam" id="PF03372">
    <property type="entry name" value="Exo_endo_phos"/>
    <property type="match status" value="1"/>
</dbReference>
<gene>
    <name evidence="5" type="ORF">DYH56_02720</name>
</gene>
<keyword evidence="2" id="KW-0540">Nuclease</keyword>
<evidence type="ECO:0000313" key="5">
    <source>
        <dbReference type="EMBL" id="REI42695.1"/>
    </source>
</evidence>
<evidence type="ECO:0000259" key="4">
    <source>
        <dbReference type="Pfam" id="PF03372"/>
    </source>
</evidence>
<feature type="domain" description="Endonuclease/exonuclease/phosphatase" evidence="4">
    <location>
        <begin position="27"/>
        <end position="271"/>
    </location>
</feature>
<dbReference type="SUPFAM" id="SSF56219">
    <property type="entry name" value="DNase I-like"/>
    <property type="match status" value="1"/>
</dbReference>
<organism evidence="5 6">
    <name type="scientific">Psychrilyobacter piezotolerans</name>
    <dbReference type="NCBI Taxonomy" id="2293438"/>
    <lineage>
        <taxon>Bacteria</taxon>
        <taxon>Fusobacteriati</taxon>
        <taxon>Fusobacteriota</taxon>
        <taxon>Fusobacteriia</taxon>
        <taxon>Fusobacteriales</taxon>
        <taxon>Fusobacteriaceae</taxon>
        <taxon>Psychrilyobacter</taxon>
    </lineage>
</organism>
<evidence type="ECO:0000256" key="3">
    <source>
        <dbReference type="ARBA" id="ARBA00022801"/>
    </source>
</evidence>